<organism evidence="2 3">
    <name type="scientific">Linum tenue</name>
    <dbReference type="NCBI Taxonomy" id="586396"/>
    <lineage>
        <taxon>Eukaryota</taxon>
        <taxon>Viridiplantae</taxon>
        <taxon>Streptophyta</taxon>
        <taxon>Embryophyta</taxon>
        <taxon>Tracheophyta</taxon>
        <taxon>Spermatophyta</taxon>
        <taxon>Magnoliopsida</taxon>
        <taxon>eudicotyledons</taxon>
        <taxon>Gunneridae</taxon>
        <taxon>Pentapetalae</taxon>
        <taxon>rosids</taxon>
        <taxon>fabids</taxon>
        <taxon>Malpighiales</taxon>
        <taxon>Linaceae</taxon>
        <taxon>Linum</taxon>
    </lineage>
</organism>
<dbReference type="AlphaFoldDB" id="A0AAV0QND0"/>
<name>A0AAV0QND0_9ROSI</name>
<evidence type="ECO:0000256" key="1">
    <source>
        <dbReference type="SAM" id="MobiDB-lite"/>
    </source>
</evidence>
<sequence>MPKNSTIAISIPYPPPSKQNHSPDNLNYEYCFSDGHSDANLFSFHLNLKCPEDLSWSTVERYKVMQQKEDEGRADCRSGGTGY</sequence>
<gene>
    <name evidence="2" type="ORF">LITE_LOCUS43953</name>
</gene>
<comment type="caution">
    <text evidence="2">The sequence shown here is derived from an EMBL/GenBank/DDBJ whole genome shotgun (WGS) entry which is preliminary data.</text>
</comment>
<dbReference type="EMBL" id="CAMGYJ010000010">
    <property type="protein sequence ID" value="CAI0546406.1"/>
    <property type="molecule type" value="Genomic_DNA"/>
</dbReference>
<evidence type="ECO:0000313" key="2">
    <source>
        <dbReference type="EMBL" id="CAI0546406.1"/>
    </source>
</evidence>
<proteinExistence type="predicted"/>
<dbReference type="Proteomes" id="UP001154282">
    <property type="component" value="Unassembled WGS sequence"/>
</dbReference>
<evidence type="ECO:0000313" key="3">
    <source>
        <dbReference type="Proteomes" id="UP001154282"/>
    </source>
</evidence>
<keyword evidence="3" id="KW-1185">Reference proteome</keyword>
<reference evidence="2" key="1">
    <citation type="submission" date="2022-08" db="EMBL/GenBank/DDBJ databases">
        <authorList>
            <person name="Gutierrez-Valencia J."/>
        </authorList>
    </citation>
    <scope>NUCLEOTIDE SEQUENCE</scope>
</reference>
<protein>
    <submittedName>
        <fullName evidence="2">Uncharacterized protein</fullName>
    </submittedName>
</protein>
<accession>A0AAV0QND0</accession>
<feature type="region of interest" description="Disordered" evidence="1">
    <location>
        <begin position="1"/>
        <end position="23"/>
    </location>
</feature>